<comment type="similarity">
    <text evidence="1">Belongs to the UPF0696 family.</text>
</comment>
<dbReference type="EMBL" id="CAXIEN010000256">
    <property type="protein sequence ID" value="CAL1289900.1"/>
    <property type="molecule type" value="Genomic_DNA"/>
</dbReference>
<reference evidence="2 3" key="1">
    <citation type="submission" date="2024-04" db="EMBL/GenBank/DDBJ databases">
        <authorList>
            <person name="Rising A."/>
            <person name="Reimegard J."/>
            <person name="Sonavane S."/>
            <person name="Akerstrom W."/>
            <person name="Nylinder S."/>
            <person name="Hedman E."/>
            <person name="Kallberg Y."/>
        </authorList>
    </citation>
    <scope>NUCLEOTIDE SEQUENCE [LARGE SCALE GENOMIC DNA]</scope>
</reference>
<sequence length="222" mass="25491">MFWSRLVYVCSLSKIIRIFCTMESSSGLKCSQSPEDKLPSQVSTQPWIRLHSPKKCEYLSSISRSASTRNEQTKNNDSIDISKIGKWLLFNNIRKRNTAGLTQHDEAWQAVRELVSNDVLFSAKCSTVWKGPYAGKSSTRKGVICCYTPDYSDKQDVKRVADSIRNTVHYPMDMYYKADVDTYAGKYSKFGDTAVSMYKHTIKNAMYERDPTDKKKWNLLDV</sequence>
<dbReference type="AlphaFoldDB" id="A0AAV2B0W3"/>
<gene>
    <name evidence="2" type="ORF">LARSCL_LOCUS16189</name>
</gene>
<comment type="caution">
    <text evidence="2">The sequence shown here is derived from an EMBL/GenBank/DDBJ whole genome shotgun (WGS) entry which is preliminary data.</text>
</comment>
<evidence type="ECO:0000313" key="2">
    <source>
        <dbReference type="EMBL" id="CAL1289900.1"/>
    </source>
</evidence>
<evidence type="ECO:0000313" key="3">
    <source>
        <dbReference type="Proteomes" id="UP001497382"/>
    </source>
</evidence>
<protein>
    <submittedName>
        <fullName evidence="2">Uncharacterized protein</fullName>
    </submittedName>
</protein>
<organism evidence="2 3">
    <name type="scientific">Larinioides sclopetarius</name>
    <dbReference type="NCBI Taxonomy" id="280406"/>
    <lineage>
        <taxon>Eukaryota</taxon>
        <taxon>Metazoa</taxon>
        <taxon>Ecdysozoa</taxon>
        <taxon>Arthropoda</taxon>
        <taxon>Chelicerata</taxon>
        <taxon>Arachnida</taxon>
        <taxon>Araneae</taxon>
        <taxon>Araneomorphae</taxon>
        <taxon>Entelegynae</taxon>
        <taxon>Araneoidea</taxon>
        <taxon>Araneidae</taxon>
        <taxon>Larinioides</taxon>
    </lineage>
</organism>
<dbReference type="InterPro" id="IPR023398">
    <property type="entry name" value="TIF_eIF4e-like"/>
</dbReference>
<evidence type="ECO:0000256" key="1">
    <source>
        <dbReference type="ARBA" id="ARBA00010568"/>
    </source>
</evidence>
<name>A0AAV2B0W3_9ARAC</name>
<dbReference type="SUPFAM" id="SSF55418">
    <property type="entry name" value="eIF4e-like"/>
    <property type="match status" value="1"/>
</dbReference>
<dbReference type="Pfam" id="PF08939">
    <property type="entry name" value="Bles03"/>
    <property type="match status" value="1"/>
</dbReference>
<proteinExistence type="inferred from homology"/>
<accession>A0AAV2B0W3</accession>
<keyword evidence="3" id="KW-1185">Reference proteome</keyword>
<dbReference type="InterPro" id="IPR015034">
    <property type="entry name" value="Bles03"/>
</dbReference>
<dbReference type="PANTHER" id="PTHR31977:SF1">
    <property type="entry name" value="UPF0696 PROTEIN C11ORF68"/>
    <property type="match status" value="1"/>
</dbReference>
<dbReference type="PANTHER" id="PTHR31977">
    <property type="entry name" value="UPF0696 PROTEIN C11ORF68"/>
    <property type="match status" value="1"/>
</dbReference>
<dbReference type="Proteomes" id="UP001497382">
    <property type="component" value="Unassembled WGS sequence"/>
</dbReference>
<dbReference type="Gene3D" id="3.30.760.10">
    <property type="entry name" value="RNA Cap, Translation Initiation Factor Eif4e"/>
    <property type="match status" value="1"/>
</dbReference>